<gene>
    <name evidence="4" type="ORF">BT63DRAFT_482384</name>
</gene>
<sequence>MAYGKRLIPAVIDQIAADDPDRLCYIVPESNFSSTRNVTFKDFSNAIDGMAWWLQANLGIPKERKPLCLICASDLRYFIFLSAAWKAGYKAFFSSPRNNIEAHESLLTKIGCTYLIGDAAKYPHELLENQSFQFTELPGLPYWLDHPPTPAIHYQSSFEEAADEEFLILHSSGSTGPPKPVACTNAASVVFDSFRLLPKVPGRKTAIDEYSNSRAFNLYPPFHAAAIDFWKLSIFYNTVIIFPPANQLPSVGLVNQVLDSGLADCGTIPPAVLEDIVRDEVVLEKLRSWKGVQFGGGPLLQSACETLWKRTATCNTLGSTETSNLPELLPENAEDINYHQYHPSIGFEFEDRGNGLSEMVIVKHENLQQFQAVFFNFPELTRFGMKDLYRPHPTKSNMWMHVGRTDDIIVLSIGEKITPNEVEETVGSLPDVKAALMVGQGRFQPALIIEPHQNKGNNPKSDLLQNVFEKVQNLNEHMPGHAKLDKEHILILNPGTVFQRSPKGSVVRQQTVKNLSGVIDKLYKDAEQQSSTLQLNFENKKLLGASLLAELPNAWPCLESISFESDFYAHGLDSLQTLQITRALRHAASQQEKIPNELIIPQLIYSNPSVRMLAQALLGNSRSHEDPSIEMKSLIERHSNFVDHYHAAQDSLKVSKRDTVILTGSTGGVGSYVLDELLRDPKVKRVYCLNRSKDAESRQRSSAISRGLLSQFPAAKVQFLKVDLAVNNLGLAANSYAKLQQEATLVIHNAWPVSFNRSLSSFAPQIQGCQNLINLALSANNSCRIFFISSVGAANSWNKIDGGSVPEKVIKDLQASEGIGYAQSKHAAELLFDKASQSSGLDVAICRVGQVAGPVLRGSKGQWNKTEWFPSLISSSAHLGKIPSDLGAMQDIDWIPIDILSRVLLGLASKKEEEQASEKTEGGFLSAVKRESKVFHALNPYRAPWIELLPVIQSSLPNATVVSFEDWIKAVEFFQDENEYSGDLDLVPAINLLTFYRSLLSEDVRPTFATDRSRAVSLDLQNLKAVNPTWMELWMKQWGFNESYPEGRWEQRQLKTNQNSVNTFGVSLAGRRYVEAAMRWLRVCKEWLRFWR</sequence>
<dbReference type="InterPro" id="IPR042099">
    <property type="entry name" value="ANL_N_sf"/>
</dbReference>
<dbReference type="InterPro" id="IPR000873">
    <property type="entry name" value="AMP-dep_synth/lig_dom"/>
</dbReference>
<dbReference type="Gene3D" id="3.40.50.12780">
    <property type="entry name" value="N-terminal domain of ligase-like"/>
    <property type="match status" value="1"/>
</dbReference>
<dbReference type="PANTHER" id="PTHR43439:SF2">
    <property type="entry name" value="ENZYME, PUTATIVE (JCVI)-RELATED"/>
    <property type="match status" value="1"/>
</dbReference>
<dbReference type="PANTHER" id="PTHR43439">
    <property type="entry name" value="PHENYLACETATE-COENZYME A LIGASE"/>
    <property type="match status" value="1"/>
</dbReference>
<dbReference type="InterPro" id="IPR036291">
    <property type="entry name" value="NAD(P)-bd_dom_sf"/>
</dbReference>
<dbReference type="InterPro" id="IPR013120">
    <property type="entry name" value="FAR_NAD-bd"/>
</dbReference>
<evidence type="ECO:0000256" key="1">
    <source>
        <dbReference type="ARBA" id="ARBA00022450"/>
    </source>
</evidence>
<dbReference type="PROSITE" id="PS50075">
    <property type="entry name" value="CARRIER"/>
    <property type="match status" value="1"/>
</dbReference>
<dbReference type="Pfam" id="PF23562">
    <property type="entry name" value="AMP-binding_C_3"/>
    <property type="match status" value="1"/>
</dbReference>
<dbReference type="InterPro" id="IPR051414">
    <property type="entry name" value="Adenylate-forming_Reductase"/>
</dbReference>
<reference evidence="4" key="1">
    <citation type="journal article" date="2020" name="Stud. Mycol.">
        <title>101 Dothideomycetes genomes: a test case for predicting lifestyles and emergence of pathogens.</title>
        <authorList>
            <person name="Haridas S."/>
            <person name="Albert R."/>
            <person name="Binder M."/>
            <person name="Bloem J."/>
            <person name="Labutti K."/>
            <person name="Salamov A."/>
            <person name="Andreopoulos B."/>
            <person name="Baker S."/>
            <person name="Barry K."/>
            <person name="Bills G."/>
            <person name="Bluhm B."/>
            <person name="Cannon C."/>
            <person name="Castanera R."/>
            <person name="Culley D."/>
            <person name="Daum C."/>
            <person name="Ezra D."/>
            <person name="Gonzalez J."/>
            <person name="Henrissat B."/>
            <person name="Kuo A."/>
            <person name="Liang C."/>
            <person name="Lipzen A."/>
            <person name="Lutzoni F."/>
            <person name="Magnuson J."/>
            <person name="Mondo S."/>
            <person name="Nolan M."/>
            <person name="Ohm R."/>
            <person name="Pangilinan J."/>
            <person name="Park H.-J."/>
            <person name="Ramirez L."/>
            <person name="Alfaro M."/>
            <person name="Sun H."/>
            <person name="Tritt A."/>
            <person name="Yoshinaga Y."/>
            <person name="Zwiers L.-H."/>
            <person name="Turgeon B."/>
            <person name="Goodwin S."/>
            <person name="Spatafora J."/>
            <person name="Crous P."/>
            <person name="Grigoriev I."/>
        </authorList>
    </citation>
    <scope>NUCLEOTIDE SEQUENCE</scope>
    <source>
        <strain evidence="4">CBS 115976</strain>
    </source>
</reference>
<dbReference type="OrthoDB" id="429813at2759"/>
<dbReference type="SUPFAM" id="SSF51735">
    <property type="entry name" value="NAD(P)-binding Rossmann-fold domains"/>
    <property type="match status" value="1"/>
</dbReference>
<dbReference type="Proteomes" id="UP000799302">
    <property type="component" value="Unassembled WGS sequence"/>
</dbReference>
<organism evidence="4 5">
    <name type="scientific">Microthyrium microscopicum</name>
    <dbReference type="NCBI Taxonomy" id="703497"/>
    <lineage>
        <taxon>Eukaryota</taxon>
        <taxon>Fungi</taxon>
        <taxon>Dikarya</taxon>
        <taxon>Ascomycota</taxon>
        <taxon>Pezizomycotina</taxon>
        <taxon>Dothideomycetes</taxon>
        <taxon>Dothideomycetes incertae sedis</taxon>
        <taxon>Microthyriales</taxon>
        <taxon>Microthyriaceae</taxon>
        <taxon>Microthyrium</taxon>
    </lineage>
</organism>
<name>A0A6A6U0G4_9PEZI</name>
<dbReference type="Pfam" id="PF00501">
    <property type="entry name" value="AMP-binding"/>
    <property type="match status" value="1"/>
</dbReference>
<feature type="domain" description="Carrier" evidence="3">
    <location>
        <begin position="534"/>
        <end position="621"/>
    </location>
</feature>
<evidence type="ECO:0000259" key="3">
    <source>
        <dbReference type="PROSITE" id="PS50075"/>
    </source>
</evidence>
<accession>A0A6A6U0G4</accession>
<keyword evidence="2" id="KW-0597">Phosphoprotein</keyword>
<dbReference type="Pfam" id="PF07993">
    <property type="entry name" value="NAD_binding_4"/>
    <property type="match status" value="1"/>
</dbReference>
<evidence type="ECO:0000313" key="5">
    <source>
        <dbReference type="Proteomes" id="UP000799302"/>
    </source>
</evidence>
<protein>
    <submittedName>
        <fullName evidence="4">Acetyl-CoA synthetase-like protein</fullName>
    </submittedName>
</protein>
<keyword evidence="1" id="KW-0596">Phosphopantetheine</keyword>
<dbReference type="SUPFAM" id="SSF56801">
    <property type="entry name" value="Acetyl-CoA synthetase-like"/>
    <property type="match status" value="1"/>
</dbReference>
<evidence type="ECO:0000313" key="4">
    <source>
        <dbReference type="EMBL" id="KAF2665440.1"/>
    </source>
</evidence>
<dbReference type="Gene3D" id="3.40.50.720">
    <property type="entry name" value="NAD(P)-binding Rossmann-like Domain"/>
    <property type="match status" value="1"/>
</dbReference>
<keyword evidence="5" id="KW-1185">Reference proteome</keyword>
<dbReference type="AlphaFoldDB" id="A0A6A6U0G4"/>
<dbReference type="InterPro" id="IPR009081">
    <property type="entry name" value="PP-bd_ACP"/>
</dbReference>
<dbReference type="InterPro" id="IPR020845">
    <property type="entry name" value="AMP-binding_CS"/>
</dbReference>
<dbReference type="PROSITE" id="PS00455">
    <property type="entry name" value="AMP_BINDING"/>
    <property type="match status" value="1"/>
</dbReference>
<evidence type="ECO:0000256" key="2">
    <source>
        <dbReference type="ARBA" id="ARBA00022553"/>
    </source>
</evidence>
<dbReference type="EMBL" id="MU004240">
    <property type="protein sequence ID" value="KAF2665440.1"/>
    <property type="molecule type" value="Genomic_DNA"/>
</dbReference>
<proteinExistence type="predicted"/>